<name>A0A4R1HG81_ANCAQ</name>
<protein>
    <submittedName>
        <fullName evidence="1">Uncharacterized protein</fullName>
    </submittedName>
</protein>
<accession>A0A4R1HG81</accession>
<sequence length="242" mass="25610">MRNLLASTLVGSAVIFGSVPVSQAQMVQIAMCMEGGCSCHVPGTALADVEIILGSPNPPGAADMTLVMYENEYSWRSQTPAQIDATFGGRGECPVQFEAPLIPEDGMWRIETGATDASACPLFSLAGQAVPGQVSGDTRQIGWGGWFSPRKLMHGHIGQVNWTSTGGHSWRGVVVDERLSDNSGTTGASVVWRLTLVTPTEITGSTVFEYDISSSLSDAAAQAVLKNMQCRTVTPFTARKVG</sequence>
<organism evidence="1 2">
    <name type="scientific">Ancylobacter aquaticus</name>
    <dbReference type="NCBI Taxonomy" id="100"/>
    <lineage>
        <taxon>Bacteria</taxon>
        <taxon>Pseudomonadati</taxon>
        <taxon>Pseudomonadota</taxon>
        <taxon>Alphaproteobacteria</taxon>
        <taxon>Hyphomicrobiales</taxon>
        <taxon>Xanthobacteraceae</taxon>
        <taxon>Ancylobacter</taxon>
    </lineage>
</organism>
<gene>
    <name evidence="1" type="ORF">EV667_4211</name>
</gene>
<evidence type="ECO:0000313" key="1">
    <source>
        <dbReference type="EMBL" id="TCK19753.1"/>
    </source>
</evidence>
<dbReference type="RefSeq" id="WP_131837248.1">
    <property type="nucleotide sequence ID" value="NZ_SMFY01000005.1"/>
</dbReference>
<proteinExistence type="predicted"/>
<reference evidence="1 2" key="1">
    <citation type="submission" date="2019-03" db="EMBL/GenBank/DDBJ databases">
        <title>Genomic Encyclopedia of Type Strains, Phase IV (KMG-IV): sequencing the most valuable type-strain genomes for metagenomic binning, comparative biology and taxonomic classification.</title>
        <authorList>
            <person name="Goeker M."/>
        </authorList>
    </citation>
    <scope>NUCLEOTIDE SEQUENCE [LARGE SCALE GENOMIC DNA]</scope>
    <source>
        <strain evidence="1 2">DSM 101</strain>
    </source>
</reference>
<dbReference type="OrthoDB" id="7952893at2"/>
<dbReference type="Proteomes" id="UP000295030">
    <property type="component" value="Unassembled WGS sequence"/>
</dbReference>
<evidence type="ECO:0000313" key="2">
    <source>
        <dbReference type="Proteomes" id="UP000295030"/>
    </source>
</evidence>
<comment type="caution">
    <text evidence="1">The sequence shown here is derived from an EMBL/GenBank/DDBJ whole genome shotgun (WGS) entry which is preliminary data.</text>
</comment>
<keyword evidence="2" id="KW-1185">Reference proteome</keyword>
<dbReference type="EMBL" id="SMFY01000005">
    <property type="protein sequence ID" value="TCK19753.1"/>
    <property type="molecule type" value="Genomic_DNA"/>
</dbReference>
<dbReference type="AlphaFoldDB" id="A0A4R1HG81"/>